<name>A0A4R4DXY1_9BACT</name>
<dbReference type="Proteomes" id="UP000295164">
    <property type="component" value="Unassembled WGS sequence"/>
</dbReference>
<keyword evidence="2 3" id="KW-0802">TPR repeat</keyword>
<dbReference type="EMBL" id="SKFH01000017">
    <property type="protein sequence ID" value="TCZ70164.1"/>
    <property type="molecule type" value="Genomic_DNA"/>
</dbReference>
<evidence type="ECO:0000313" key="4">
    <source>
        <dbReference type="EMBL" id="TCZ70164.1"/>
    </source>
</evidence>
<dbReference type="PROSITE" id="PS51257">
    <property type="entry name" value="PROKAR_LIPOPROTEIN"/>
    <property type="match status" value="1"/>
</dbReference>
<feature type="repeat" description="TPR" evidence="3">
    <location>
        <begin position="44"/>
        <end position="77"/>
    </location>
</feature>
<dbReference type="SUPFAM" id="SSF48452">
    <property type="entry name" value="TPR-like"/>
    <property type="match status" value="1"/>
</dbReference>
<dbReference type="InterPro" id="IPR019734">
    <property type="entry name" value="TPR_rpt"/>
</dbReference>
<sequence length="327" mass="36634">MRILLFSLLSALLFACNDKERDPLLDSTPYAALSDSIRLAPRQADLYYRRGQLLFGNEEYAAAKRDLRTAWTLQPREDIGLSLATALRRESEDSAFVFLQSARRALPQSLALAIGLARGYQKKNRPADALELCDNIIKAYPNQLDALVLKSELLEGAGRSAEALQTLETAYRYAPTDPDLAHRLGFGLAQAGDARTLPLTDSLIARDREGIRAEPYYFKGLYYEAKGNSTEAIRWLNEAIRHDYNFLDAHMEKGTILYEGKRYSEALQVFQLALTITPTYADGYYWVGKCLEALGNREDAKTNYQRAFGLDKSNGEAKAAAERLGKN</sequence>
<dbReference type="PANTHER" id="PTHR44943:SF8">
    <property type="entry name" value="TPR REPEAT-CONTAINING PROTEIN MJ0263"/>
    <property type="match status" value="1"/>
</dbReference>
<feature type="repeat" description="TPR" evidence="3">
    <location>
        <begin position="281"/>
        <end position="314"/>
    </location>
</feature>
<dbReference type="PROSITE" id="PS50005">
    <property type="entry name" value="TPR"/>
    <property type="match status" value="3"/>
</dbReference>
<dbReference type="OrthoDB" id="639380at2"/>
<dbReference type="PANTHER" id="PTHR44943">
    <property type="entry name" value="CELLULOSE SYNTHASE OPERON PROTEIN C"/>
    <property type="match status" value="1"/>
</dbReference>
<protein>
    <submittedName>
        <fullName evidence="4">Tetratricopeptide repeat protein</fullName>
    </submittedName>
</protein>
<feature type="repeat" description="TPR" evidence="3">
    <location>
        <begin position="247"/>
        <end position="280"/>
    </location>
</feature>
<keyword evidence="1" id="KW-0677">Repeat</keyword>
<dbReference type="Gene3D" id="1.25.40.10">
    <property type="entry name" value="Tetratricopeptide repeat domain"/>
    <property type="match status" value="3"/>
</dbReference>
<proteinExistence type="predicted"/>
<evidence type="ECO:0000313" key="5">
    <source>
        <dbReference type="Proteomes" id="UP000295164"/>
    </source>
</evidence>
<dbReference type="SMART" id="SM00028">
    <property type="entry name" value="TPR"/>
    <property type="match status" value="6"/>
</dbReference>
<dbReference type="Pfam" id="PF13432">
    <property type="entry name" value="TPR_16"/>
    <property type="match status" value="2"/>
</dbReference>
<reference evidence="4 5" key="1">
    <citation type="submission" date="2019-03" db="EMBL/GenBank/DDBJ databases">
        <authorList>
            <person name="Kim M.K.M."/>
        </authorList>
    </citation>
    <scope>NUCLEOTIDE SEQUENCE [LARGE SCALE GENOMIC DNA]</scope>
    <source>
        <strain evidence="4 5">17J68-15</strain>
    </source>
</reference>
<evidence type="ECO:0000256" key="3">
    <source>
        <dbReference type="PROSITE-ProRule" id="PRU00339"/>
    </source>
</evidence>
<evidence type="ECO:0000256" key="2">
    <source>
        <dbReference type="ARBA" id="ARBA00022803"/>
    </source>
</evidence>
<dbReference type="AlphaFoldDB" id="A0A4R4DXY1"/>
<dbReference type="RefSeq" id="WP_131852312.1">
    <property type="nucleotide sequence ID" value="NZ_SKFH01000017.1"/>
</dbReference>
<organism evidence="4 5">
    <name type="scientific">Flaviaesturariibacter aridisoli</name>
    <dbReference type="NCBI Taxonomy" id="2545761"/>
    <lineage>
        <taxon>Bacteria</taxon>
        <taxon>Pseudomonadati</taxon>
        <taxon>Bacteroidota</taxon>
        <taxon>Chitinophagia</taxon>
        <taxon>Chitinophagales</taxon>
        <taxon>Chitinophagaceae</taxon>
        <taxon>Flaviaestuariibacter</taxon>
    </lineage>
</organism>
<keyword evidence="5" id="KW-1185">Reference proteome</keyword>
<dbReference type="Pfam" id="PF13181">
    <property type="entry name" value="TPR_8"/>
    <property type="match status" value="2"/>
</dbReference>
<accession>A0A4R4DXY1</accession>
<dbReference type="InterPro" id="IPR011990">
    <property type="entry name" value="TPR-like_helical_dom_sf"/>
</dbReference>
<gene>
    <name evidence="4" type="ORF">E0486_11440</name>
</gene>
<evidence type="ECO:0000256" key="1">
    <source>
        <dbReference type="ARBA" id="ARBA00022737"/>
    </source>
</evidence>
<dbReference type="InterPro" id="IPR051685">
    <property type="entry name" value="Ycf3/AcsC/BcsC/TPR_MFPF"/>
</dbReference>
<comment type="caution">
    <text evidence="4">The sequence shown here is derived from an EMBL/GenBank/DDBJ whole genome shotgun (WGS) entry which is preliminary data.</text>
</comment>